<keyword evidence="1" id="KW-0472">Membrane</keyword>
<proteinExistence type="predicted"/>
<keyword evidence="1" id="KW-1133">Transmembrane helix</keyword>
<reference evidence="2 3" key="1">
    <citation type="journal article" date="2023" name="Nucleic Acids Res.">
        <title>The hologenome of Daphnia magna reveals possible DNA methylation and microbiome-mediated evolution of the host genome.</title>
        <authorList>
            <person name="Chaturvedi A."/>
            <person name="Li X."/>
            <person name="Dhandapani V."/>
            <person name="Marshall H."/>
            <person name="Kissane S."/>
            <person name="Cuenca-Cambronero M."/>
            <person name="Asole G."/>
            <person name="Calvet F."/>
            <person name="Ruiz-Romero M."/>
            <person name="Marangio P."/>
            <person name="Guigo R."/>
            <person name="Rago D."/>
            <person name="Mirbahai L."/>
            <person name="Eastwood N."/>
            <person name="Colbourne J.K."/>
            <person name="Zhou J."/>
            <person name="Mallon E."/>
            <person name="Orsini L."/>
        </authorList>
    </citation>
    <scope>NUCLEOTIDE SEQUENCE [LARGE SCALE GENOMIC DNA]</scope>
    <source>
        <strain evidence="2">LRV0_1</strain>
    </source>
</reference>
<keyword evidence="3" id="KW-1185">Reference proteome</keyword>
<accession>A0ABQ9Z097</accession>
<sequence>MAQDLRAFRLLMPAWNLHNGRPILLHSWMLSLESSRNVSSHTLKWRSLLCLSVLSVAYFYLMVNSLMPELVT</sequence>
<organism evidence="2 3">
    <name type="scientific">Daphnia magna</name>
    <dbReference type="NCBI Taxonomy" id="35525"/>
    <lineage>
        <taxon>Eukaryota</taxon>
        <taxon>Metazoa</taxon>
        <taxon>Ecdysozoa</taxon>
        <taxon>Arthropoda</taxon>
        <taxon>Crustacea</taxon>
        <taxon>Branchiopoda</taxon>
        <taxon>Diplostraca</taxon>
        <taxon>Cladocera</taxon>
        <taxon>Anomopoda</taxon>
        <taxon>Daphniidae</taxon>
        <taxon>Daphnia</taxon>
    </lineage>
</organism>
<keyword evidence="1" id="KW-0812">Transmembrane</keyword>
<dbReference type="Proteomes" id="UP001234178">
    <property type="component" value="Unassembled WGS sequence"/>
</dbReference>
<gene>
    <name evidence="2" type="ORF">OUZ56_011490</name>
</gene>
<comment type="caution">
    <text evidence="2">The sequence shown here is derived from an EMBL/GenBank/DDBJ whole genome shotgun (WGS) entry which is preliminary data.</text>
</comment>
<protein>
    <submittedName>
        <fullName evidence="2">Uncharacterized protein</fullName>
    </submittedName>
</protein>
<evidence type="ECO:0000313" key="2">
    <source>
        <dbReference type="EMBL" id="KAK4006336.1"/>
    </source>
</evidence>
<evidence type="ECO:0000256" key="1">
    <source>
        <dbReference type="SAM" id="Phobius"/>
    </source>
</evidence>
<evidence type="ECO:0000313" key="3">
    <source>
        <dbReference type="Proteomes" id="UP001234178"/>
    </source>
</evidence>
<feature type="transmembrane region" description="Helical" evidence="1">
    <location>
        <begin position="45"/>
        <end position="63"/>
    </location>
</feature>
<name>A0ABQ9Z097_9CRUS</name>
<dbReference type="EMBL" id="JAOYFB010000002">
    <property type="protein sequence ID" value="KAK4006336.1"/>
    <property type="molecule type" value="Genomic_DNA"/>
</dbReference>